<evidence type="ECO:0000256" key="2">
    <source>
        <dbReference type="ARBA" id="ARBA00002421"/>
    </source>
</evidence>
<feature type="region of interest" description="Disordered" evidence="14">
    <location>
        <begin position="49"/>
        <end position="74"/>
    </location>
</feature>
<dbReference type="InterPro" id="IPR003180">
    <property type="entry name" value="MPG"/>
</dbReference>
<evidence type="ECO:0000256" key="13">
    <source>
        <dbReference type="ARBA" id="ARBA00082988"/>
    </source>
</evidence>
<evidence type="ECO:0000256" key="9">
    <source>
        <dbReference type="ARBA" id="ARBA00066187"/>
    </source>
</evidence>
<dbReference type="PANTHER" id="PTHR10429">
    <property type="entry name" value="DNA-3-METHYLADENINE GLYCOSYLASE"/>
    <property type="match status" value="1"/>
</dbReference>
<feature type="compositionally biased region" description="Polar residues" evidence="14">
    <location>
        <begin position="49"/>
        <end position="71"/>
    </location>
</feature>
<evidence type="ECO:0000256" key="3">
    <source>
        <dbReference type="ARBA" id="ARBA00009232"/>
    </source>
</evidence>
<sequence length="504" mass="58162">MLHVISGIKTFVNRGILNSQNVSRQMLDSFIAFRFAPCTLFMKRTRYTSKTNSTQKRNTDNSNTDELTTKSGDIEQHSVVENKNLQNQSLNAMVETSKLPLANVKNPEQKQKSKLNLKSLRDRNTKVDEELKPNTLPPKNKPRAVVDLKMMKEELKQLEDPPLTEWEKELCSNRLPFSFFDSPCEELAQNLLGKILVRCLENGTILKGRIVETEGYLGIIDKASHTYQNKITPRNIPMYMPPGTIYVYMTYGMYHCFNISSQESGAHVLIKAVEPILGLEYMELLRNMQCEKNKKEKKLVEKVQNFKTYELCNNPTKICMAFVIDEDNFNQKKIYKCSDLWIECDPYIKSTTIVAANSNDPKNNKQKIWRYYVLGSEGCAVLIRAIEPLEGTEYMANHRTRKGSSSAPKKPLKDLKTHELCNGPSKLCMAFQLYRSHSKYSLCSWKSLWIENGEMEEMNVVKCRRIGIDNYGEEWTNKPLRYYIHGNKAVSKRNKEAELLLKLN</sequence>
<dbReference type="FunFam" id="3.10.300.10:FF:000001">
    <property type="entry name" value="Putative 3-methyladenine DNA glycosylase"/>
    <property type="match status" value="1"/>
</dbReference>
<keyword evidence="16" id="KW-1185">Reference proteome</keyword>
<dbReference type="Pfam" id="PF02245">
    <property type="entry name" value="Pur_DNA_glyco"/>
    <property type="match status" value="2"/>
</dbReference>
<feature type="compositionally biased region" description="Basic and acidic residues" evidence="14">
    <location>
        <begin position="119"/>
        <end position="132"/>
    </location>
</feature>
<evidence type="ECO:0000256" key="6">
    <source>
        <dbReference type="ARBA" id="ARBA00022801"/>
    </source>
</evidence>
<dbReference type="InterPro" id="IPR036995">
    <property type="entry name" value="MPG_sf"/>
</dbReference>
<evidence type="ECO:0000313" key="15">
    <source>
        <dbReference type="EMBL" id="KOC69474.1"/>
    </source>
</evidence>
<gene>
    <name evidence="15" type="ORF">WH47_09432</name>
</gene>
<protein>
    <recommendedName>
        <fullName evidence="10">DNA-3-methyladenine glycosylase</fullName>
        <ecNumber evidence="4">3.2.2.21</ecNumber>
    </recommendedName>
    <alternativeName>
        <fullName evidence="11">3-alkyladenine DNA glycosylase</fullName>
    </alternativeName>
    <alternativeName>
        <fullName evidence="8">3-methyladenine DNA glycosidase</fullName>
    </alternativeName>
    <alternativeName>
        <fullName evidence="13">ADPG</fullName>
    </alternativeName>
    <alternativeName>
        <fullName evidence="12">N-methylpurine-DNA glycosylase</fullName>
    </alternativeName>
</protein>
<accession>A0A0L7RF81</accession>
<dbReference type="GO" id="GO:0006284">
    <property type="term" value="P:base-excision repair"/>
    <property type="evidence" value="ECO:0007669"/>
    <property type="project" value="InterPro"/>
</dbReference>
<evidence type="ECO:0000256" key="11">
    <source>
        <dbReference type="ARBA" id="ARBA00076879"/>
    </source>
</evidence>
<evidence type="ECO:0000256" key="4">
    <source>
        <dbReference type="ARBA" id="ARBA00012000"/>
    </source>
</evidence>
<dbReference type="GO" id="GO:0003677">
    <property type="term" value="F:DNA binding"/>
    <property type="evidence" value="ECO:0007669"/>
    <property type="project" value="InterPro"/>
</dbReference>
<keyword evidence="7" id="KW-0234">DNA repair</keyword>
<evidence type="ECO:0000313" key="16">
    <source>
        <dbReference type="Proteomes" id="UP000053825"/>
    </source>
</evidence>
<evidence type="ECO:0000256" key="12">
    <source>
        <dbReference type="ARBA" id="ARBA00078171"/>
    </source>
</evidence>
<dbReference type="OrthoDB" id="6353017at2759"/>
<evidence type="ECO:0000256" key="5">
    <source>
        <dbReference type="ARBA" id="ARBA00022763"/>
    </source>
</evidence>
<dbReference type="InterPro" id="IPR011034">
    <property type="entry name" value="Formyl_transferase-like_C_sf"/>
</dbReference>
<dbReference type="AlphaFoldDB" id="A0A0L7RF81"/>
<feature type="region of interest" description="Disordered" evidence="14">
    <location>
        <begin position="103"/>
        <end position="141"/>
    </location>
</feature>
<name>A0A0L7RF81_9HYME</name>
<dbReference type="PANTHER" id="PTHR10429:SF0">
    <property type="entry name" value="DNA-3-METHYLADENINE GLYCOSYLASE"/>
    <property type="match status" value="1"/>
</dbReference>
<dbReference type="EMBL" id="KQ414608">
    <property type="protein sequence ID" value="KOC69474.1"/>
    <property type="molecule type" value="Genomic_DNA"/>
</dbReference>
<comment type="similarity">
    <text evidence="3">Belongs to the DNA glycosylase MPG family.</text>
</comment>
<evidence type="ECO:0000256" key="10">
    <source>
        <dbReference type="ARBA" id="ARBA00068926"/>
    </source>
</evidence>
<keyword evidence="5" id="KW-0227">DNA damage</keyword>
<dbReference type="Gene3D" id="3.10.300.10">
    <property type="entry name" value="Methylpurine-DNA glycosylase (MPG)"/>
    <property type="match status" value="2"/>
</dbReference>
<comment type="function">
    <text evidence="2">Hydrolysis of the deoxyribose N-glycosidic bond to excise 3-methyladenine, and 7-methylguanine from the damaged DNA polymer formed by alkylation lesions.</text>
</comment>
<evidence type="ECO:0000256" key="1">
    <source>
        <dbReference type="ARBA" id="ARBA00000086"/>
    </source>
</evidence>
<dbReference type="Proteomes" id="UP000053825">
    <property type="component" value="Unassembled WGS sequence"/>
</dbReference>
<keyword evidence="6" id="KW-0378">Hydrolase</keyword>
<dbReference type="STRING" id="597456.A0A0L7RF81"/>
<dbReference type="SUPFAM" id="SSF50486">
    <property type="entry name" value="FMT C-terminal domain-like"/>
    <property type="match status" value="2"/>
</dbReference>
<evidence type="ECO:0000256" key="8">
    <source>
        <dbReference type="ARBA" id="ARBA00033426"/>
    </source>
</evidence>
<proteinExistence type="inferred from homology"/>
<evidence type="ECO:0000256" key="14">
    <source>
        <dbReference type="SAM" id="MobiDB-lite"/>
    </source>
</evidence>
<reference evidence="15 16" key="1">
    <citation type="submission" date="2015-07" db="EMBL/GenBank/DDBJ databases">
        <title>The genome of Habropoda laboriosa.</title>
        <authorList>
            <person name="Pan H."/>
            <person name="Kapheim K."/>
        </authorList>
    </citation>
    <scope>NUCLEOTIDE SEQUENCE [LARGE SCALE GENOMIC DNA]</scope>
    <source>
        <strain evidence="15">0110345459</strain>
    </source>
</reference>
<comment type="catalytic activity">
    <reaction evidence="1">
        <text>Hydrolysis of alkylated DNA, releasing 3-methyladenine, 3-methylguanine, 7-methylguanine and 7-methyladenine.</text>
        <dbReference type="EC" id="3.2.2.21"/>
    </reaction>
</comment>
<dbReference type="GO" id="GO:0003905">
    <property type="term" value="F:alkylbase DNA N-glycosylase activity"/>
    <property type="evidence" value="ECO:0007669"/>
    <property type="project" value="UniProtKB-EC"/>
</dbReference>
<organism evidence="15 16">
    <name type="scientific">Habropoda laboriosa</name>
    <dbReference type="NCBI Taxonomy" id="597456"/>
    <lineage>
        <taxon>Eukaryota</taxon>
        <taxon>Metazoa</taxon>
        <taxon>Ecdysozoa</taxon>
        <taxon>Arthropoda</taxon>
        <taxon>Hexapoda</taxon>
        <taxon>Insecta</taxon>
        <taxon>Pterygota</taxon>
        <taxon>Neoptera</taxon>
        <taxon>Endopterygota</taxon>
        <taxon>Hymenoptera</taxon>
        <taxon>Apocrita</taxon>
        <taxon>Aculeata</taxon>
        <taxon>Apoidea</taxon>
        <taxon>Anthophila</taxon>
        <taxon>Apidae</taxon>
        <taxon>Habropoda</taxon>
    </lineage>
</organism>
<dbReference type="CDD" id="cd00540">
    <property type="entry name" value="AAG"/>
    <property type="match status" value="1"/>
</dbReference>
<dbReference type="NCBIfam" id="TIGR00567">
    <property type="entry name" value="3mg"/>
    <property type="match status" value="1"/>
</dbReference>
<dbReference type="HAMAP" id="MF_00527">
    <property type="entry name" value="3MGH"/>
    <property type="match status" value="1"/>
</dbReference>
<evidence type="ECO:0000256" key="7">
    <source>
        <dbReference type="ARBA" id="ARBA00023204"/>
    </source>
</evidence>
<dbReference type="EC" id="3.2.2.21" evidence="4"/>
<comment type="subunit">
    <text evidence="9">Binds MBD1. Binds SSBP1.</text>
</comment>